<dbReference type="EMBL" id="JAINUL010000001">
    <property type="protein sequence ID" value="MCC0100230.1"/>
    <property type="molecule type" value="Genomic_DNA"/>
</dbReference>
<dbReference type="InterPro" id="IPR036412">
    <property type="entry name" value="HAD-like_sf"/>
</dbReference>
<name>A0ABS8EGP7_9ACTN</name>
<dbReference type="Pfam" id="PF00702">
    <property type="entry name" value="Hydrolase"/>
    <property type="match status" value="1"/>
</dbReference>
<keyword evidence="1 2" id="KW-0378">Hydrolase</keyword>
<dbReference type="Proteomes" id="UP001520654">
    <property type="component" value="Unassembled WGS sequence"/>
</dbReference>
<dbReference type="InterPro" id="IPR023214">
    <property type="entry name" value="HAD_sf"/>
</dbReference>
<dbReference type="GO" id="GO:0016787">
    <property type="term" value="F:hydrolase activity"/>
    <property type="evidence" value="ECO:0007669"/>
    <property type="project" value="UniProtKB-KW"/>
</dbReference>
<dbReference type="SFLD" id="SFLDS00003">
    <property type="entry name" value="Haloacid_Dehalogenase"/>
    <property type="match status" value="1"/>
</dbReference>
<dbReference type="NCBIfam" id="TIGR01509">
    <property type="entry name" value="HAD-SF-IA-v3"/>
    <property type="match status" value="1"/>
</dbReference>
<proteinExistence type="predicted"/>
<evidence type="ECO:0000256" key="1">
    <source>
        <dbReference type="ARBA" id="ARBA00022801"/>
    </source>
</evidence>
<dbReference type="SUPFAM" id="SSF56784">
    <property type="entry name" value="HAD-like"/>
    <property type="match status" value="1"/>
</dbReference>
<comment type="caution">
    <text evidence="2">The sequence shown here is derived from an EMBL/GenBank/DDBJ whole genome shotgun (WGS) entry which is preliminary data.</text>
</comment>
<dbReference type="RefSeq" id="WP_229343590.1">
    <property type="nucleotide sequence ID" value="NZ_JAINUL010000001.1"/>
</dbReference>
<dbReference type="InterPro" id="IPR051540">
    <property type="entry name" value="S-2-haloacid_dehalogenase"/>
</dbReference>
<accession>A0ABS8EGP7</accession>
<gene>
    <name evidence="2" type="ORF">K7B10_36730</name>
</gene>
<dbReference type="NCBIfam" id="TIGR01549">
    <property type="entry name" value="HAD-SF-IA-v1"/>
    <property type="match status" value="1"/>
</dbReference>
<evidence type="ECO:0000313" key="2">
    <source>
        <dbReference type="EMBL" id="MCC0100230.1"/>
    </source>
</evidence>
<dbReference type="PANTHER" id="PTHR43316">
    <property type="entry name" value="HYDROLASE, HALOACID DELAHOGENASE-RELATED"/>
    <property type="match status" value="1"/>
</dbReference>
<dbReference type="Gene3D" id="3.40.50.1000">
    <property type="entry name" value="HAD superfamily/HAD-like"/>
    <property type="match status" value="1"/>
</dbReference>
<reference evidence="2 3" key="1">
    <citation type="submission" date="2021-08" db="EMBL/GenBank/DDBJ databases">
        <title>Genomic Architecture of Streptomyces flavotricini NGL1 and Streptomyces erythrochromogenes HMS4 With Differential Plant Beneficial attributes and laccase production capabilities.</title>
        <authorList>
            <person name="Salwan R."/>
            <person name="Kaur R."/>
            <person name="Sharma V."/>
        </authorList>
    </citation>
    <scope>NUCLEOTIDE SEQUENCE [LARGE SCALE GENOMIC DNA]</scope>
    <source>
        <strain evidence="2 3">NGL1</strain>
    </source>
</reference>
<evidence type="ECO:0000313" key="3">
    <source>
        <dbReference type="Proteomes" id="UP001520654"/>
    </source>
</evidence>
<dbReference type="SFLD" id="SFLDG01129">
    <property type="entry name" value="C1.5:_HAD__Beta-PGM__Phosphata"/>
    <property type="match status" value="1"/>
</dbReference>
<protein>
    <submittedName>
        <fullName evidence="2">HAD family hydrolase</fullName>
    </submittedName>
</protein>
<sequence length="227" mass="24457">MFQGVCFDLFSTLVHRSPGNPFFRDVGQELGLDLKAWKPEYDKLHDETMAGIVPGIVERISLAAKATGVHCSPDAVRAAVTRHFPGMAASFEVDDQAVALLSGLRERGLALALVSNASDHAEWIFDHLRLREYFDITVFSHRVKTLKPHPGIYLHATDQLGVSAESCAFVGDGQHHELAGARGVGMATILLDRGLAHTESARAEADVVLDGLAGVPRALEELGAARA</sequence>
<dbReference type="InterPro" id="IPR006439">
    <property type="entry name" value="HAD-SF_hydro_IA"/>
</dbReference>
<keyword evidence="3" id="KW-1185">Reference proteome</keyword>
<organism evidence="2 3">
    <name type="scientific">Streptomyces flavotricini</name>
    <dbReference type="NCBI Taxonomy" id="66888"/>
    <lineage>
        <taxon>Bacteria</taxon>
        <taxon>Bacillati</taxon>
        <taxon>Actinomycetota</taxon>
        <taxon>Actinomycetes</taxon>
        <taxon>Kitasatosporales</taxon>
        <taxon>Streptomycetaceae</taxon>
        <taxon>Streptomyces</taxon>
    </lineage>
</organism>
<dbReference type="PRINTS" id="PR00413">
    <property type="entry name" value="HADHALOGNASE"/>
</dbReference>